<proteinExistence type="predicted"/>
<dbReference type="InterPro" id="IPR012349">
    <property type="entry name" value="Split_barrel_FMN-bd"/>
</dbReference>
<dbReference type="PROSITE" id="PS51384">
    <property type="entry name" value="FAD_FR"/>
    <property type="match status" value="1"/>
</dbReference>
<evidence type="ECO:0000313" key="3">
    <source>
        <dbReference type="EMBL" id="MTV41314.1"/>
    </source>
</evidence>
<dbReference type="InterPro" id="IPR017938">
    <property type="entry name" value="Riboflavin_synthase-like_b-brl"/>
</dbReference>
<dbReference type="SUPFAM" id="SSF52343">
    <property type="entry name" value="Ferredoxin reductase-like, C-terminal NADP-linked domain"/>
    <property type="match status" value="1"/>
</dbReference>
<dbReference type="Pfam" id="PF00970">
    <property type="entry name" value="FAD_binding_6"/>
    <property type="match status" value="1"/>
</dbReference>
<evidence type="ECO:0000259" key="2">
    <source>
        <dbReference type="PROSITE" id="PS51384"/>
    </source>
</evidence>
<dbReference type="SUPFAM" id="SSF63380">
    <property type="entry name" value="Riboflavin synthase domain-like"/>
    <property type="match status" value="1"/>
</dbReference>
<dbReference type="InterPro" id="IPR006058">
    <property type="entry name" value="2Fe2S_fd_BS"/>
</dbReference>
<dbReference type="Gene3D" id="2.30.110.10">
    <property type="entry name" value="Electron Transport, Fmn-binding Protein, Chain A"/>
    <property type="match status" value="1"/>
</dbReference>
<dbReference type="CDD" id="cd06184">
    <property type="entry name" value="flavohem_like_fad_nad_binding"/>
    <property type="match status" value="1"/>
</dbReference>
<dbReference type="InterPro" id="IPR001433">
    <property type="entry name" value="OxRdtase_FAD/NAD-bd"/>
</dbReference>
<dbReference type="InterPro" id="IPR001041">
    <property type="entry name" value="2Fe-2S_ferredoxin-type"/>
</dbReference>
<accession>A0A6L6PR70</accession>
<dbReference type="EMBL" id="WNKY01000053">
    <property type="protein sequence ID" value="MTV41314.1"/>
    <property type="molecule type" value="Genomic_DNA"/>
</dbReference>
<evidence type="ECO:0000259" key="1">
    <source>
        <dbReference type="PROSITE" id="PS51085"/>
    </source>
</evidence>
<dbReference type="Proteomes" id="UP000475582">
    <property type="component" value="Unassembled WGS sequence"/>
</dbReference>
<feature type="domain" description="2Fe-2S ferredoxin-type" evidence="1">
    <location>
        <begin position="573"/>
        <end position="658"/>
    </location>
</feature>
<dbReference type="Pfam" id="PF00111">
    <property type="entry name" value="Fer2"/>
    <property type="match status" value="1"/>
</dbReference>
<dbReference type="GO" id="GO:0051537">
    <property type="term" value="F:2 iron, 2 sulfur cluster binding"/>
    <property type="evidence" value="ECO:0007669"/>
    <property type="project" value="InterPro"/>
</dbReference>
<sequence>MTPFHAGELAIQERVGVRDHMAGAAAFIRDFMPEQHRQFYASLPFFFLGALDAAGQPWATMLAAGPGFVSTPDEHTLHIGGGMLAGDPLEGQLRVGDHVGGLGLEPTTRRRNRVNGEIVAADEGGLRIAVTQSFGNCPQYIQHRQHSAAPDDGRKVQVLRGVALTAADRELIARADTFFIASANMKADAGRGRGVDVSHRGGRPGFVRVDDERTLTSPEFVGNFFFNTLGNVAEYPRAGLLFIDFERGDLLHIAVEAEIIWDGPRLQAFAGAERLLRFHVREVVRNAGALPFRWTAPQPAMQNARTGSWEEADRAQSAAALTTSWRTFTVADVVRESADVRSFHLEPADGLGVAAHVPGQFVSVRVPEWADGGAASQIRSYTISDAPNGRRYRVSVKRDGVVSSWLHAHLAPGAQIELMGPGGDFTFEEGTQRPAVLLSAGIGITPMIAMLNGLLVNGSRTRHRHPIHFIHGARETAHPFAVHLQTLAAGHSNLSVHVQSKRIDINLLRELLPFDDYDFYLCGPAGFMQTMYEGLRKLNVPDQRIRFEAFGPASVRRSDVAGTQAVAAAAGPVPVHFVRSGVEAIWDGSHGSLLELAEANGVAAPSGCRSGLCGSCAAGLESGDVAYTRRCSTQPEAGQVLLCSVAPRAGASEIALAL</sequence>
<organism evidence="3 4">
    <name type="scientific">Duganella radicis</name>
    <dbReference type="NCBI Taxonomy" id="551988"/>
    <lineage>
        <taxon>Bacteria</taxon>
        <taxon>Pseudomonadati</taxon>
        <taxon>Pseudomonadota</taxon>
        <taxon>Betaproteobacteria</taxon>
        <taxon>Burkholderiales</taxon>
        <taxon>Oxalobacteraceae</taxon>
        <taxon>Telluria group</taxon>
        <taxon>Duganella</taxon>
    </lineage>
</organism>
<dbReference type="AlphaFoldDB" id="A0A6L6PR70"/>
<reference evidence="3 4" key="1">
    <citation type="submission" date="2019-11" db="EMBL/GenBank/DDBJ databases">
        <title>Type strains purchased from KCTC, JCM and DSMZ.</title>
        <authorList>
            <person name="Lu H."/>
        </authorList>
    </citation>
    <scope>NUCLEOTIDE SEQUENCE [LARGE SCALE GENOMIC DNA]</scope>
    <source>
        <strain evidence="3 4">KCTC 22382</strain>
    </source>
</reference>
<dbReference type="InterPro" id="IPR012675">
    <property type="entry name" value="Beta-grasp_dom_sf"/>
</dbReference>
<dbReference type="PROSITE" id="PS00197">
    <property type="entry name" value="2FE2S_FER_1"/>
    <property type="match status" value="1"/>
</dbReference>
<name>A0A6L6PR70_9BURK</name>
<dbReference type="RefSeq" id="WP_155467466.1">
    <property type="nucleotide sequence ID" value="NZ_WNKY01000053.1"/>
</dbReference>
<keyword evidence="4" id="KW-1185">Reference proteome</keyword>
<dbReference type="OrthoDB" id="9796486at2"/>
<comment type="caution">
    <text evidence="3">The sequence shown here is derived from an EMBL/GenBank/DDBJ whole genome shotgun (WGS) entry which is preliminary data.</text>
</comment>
<dbReference type="InterPro" id="IPR039261">
    <property type="entry name" value="FNR_nucleotide-bd"/>
</dbReference>
<evidence type="ECO:0000313" key="4">
    <source>
        <dbReference type="Proteomes" id="UP000475582"/>
    </source>
</evidence>
<dbReference type="Pfam" id="PF00175">
    <property type="entry name" value="NAD_binding_1"/>
    <property type="match status" value="1"/>
</dbReference>
<dbReference type="PANTHER" id="PTHR42815">
    <property type="entry name" value="FAD-BINDING, PUTATIVE (AFU_ORTHOLOGUE AFUA_6G07600)-RELATED"/>
    <property type="match status" value="1"/>
</dbReference>
<feature type="domain" description="FAD-binding FR-type" evidence="2">
    <location>
        <begin position="323"/>
        <end position="428"/>
    </location>
</feature>
<protein>
    <submittedName>
        <fullName evidence="3">2Fe-2S iron-sulfur cluster binding domain-containing protein</fullName>
    </submittedName>
</protein>
<dbReference type="InterPro" id="IPR036010">
    <property type="entry name" value="2Fe-2S_ferredoxin-like_sf"/>
</dbReference>
<dbReference type="Gene3D" id="3.10.20.30">
    <property type="match status" value="1"/>
</dbReference>
<dbReference type="SUPFAM" id="SSF54292">
    <property type="entry name" value="2Fe-2S ferredoxin-like"/>
    <property type="match status" value="1"/>
</dbReference>
<dbReference type="Gene3D" id="2.40.30.10">
    <property type="entry name" value="Translation factors"/>
    <property type="match status" value="1"/>
</dbReference>
<dbReference type="Gene3D" id="3.40.50.80">
    <property type="entry name" value="Nucleotide-binding domain of ferredoxin-NADP reductase (FNR) module"/>
    <property type="match status" value="1"/>
</dbReference>
<dbReference type="PRINTS" id="PR00410">
    <property type="entry name" value="PHEHYDRXLASE"/>
</dbReference>
<dbReference type="InterPro" id="IPR017927">
    <property type="entry name" value="FAD-bd_FR_type"/>
</dbReference>
<dbReference type="GO" id="GO:0016491">
    <property type="term" value="F:oxidoreductase activity"/>
    <property type="evidence" value="ECO:0007669"/>
    <property type="project" value="InterPro"/>
</dbReference>
<dbReference type="PANTHER" id="PTHR42815:SF2">
    <property type="entry name" value="FAD-BINDING, PUTATIVE (AFU_ORTHOLOGUE AFUA_6G07600)-RELATED"/>
    <property type="match status" value="1"/>
</dbReference>
<gene>
    <name evidence="3" type="ORF">GM676_27530</name>
</gene>
<dbReference type="CDD" id="cd00207">
    <property type="entry name" value="fer2"/>
    <property type="match status" value="1"/>
</dbReference>
<dbReference type="InterPro" id="IPR008333">
    <property type="entry name" value="Cbr1-like_FAD-bd_dom"/>
</dbReference>
<dbReference type="PROSITE" id="PS51085">
    <property type="entry name" value="2FE2S_FER_2"/>
    <property type="match status" value="1"/>
</dbReference>